<dbReference type="EMBL" id="CAJPDT010000013">
    <property type="protein sequence ID" value="CAF9914361.1"/>
    <property type="molecule type" value="Genomic_DNA"/>
</dbReference>
<organism evidence="3 4">
    <name type="scientific">Imshaugia aleurites</name>
    <dbReference type="NCBI Taxonomy" id="172621"/>
    <lineage>
        <taxon>Eukaryota</taxon>
        <taxon>Fungi</taxon>
        <taxon>Dikarya</taxon>
        <taxon>Ascomycota</taxon>
        <taxon>Pezizomycotina</taxon>
        <taxon>Lecanoromycetes</taxon>
        <taxon>OSLEUM clade</taxon>
        <taxon>Lecanoromycetidae</taxon>
        <taxon>Lecanorales</taxon>
        <taxon>Lecanorineae</taxon>
        <taxon>Parmeliaceae</taxon>
        <taxon>Imshaugia</taxon>
    </lineage>
</organism>
<feature type="region of interest" description="Disordered" evidence="2">
    <location>
        <begin position="1"/>
        <end position="93"/>
    </location>
</feature>
<proteinExistence type="inferred from homology"/>
<comment type="caution">
    <text evidence="3">The sequence shown here is derived from an EMBL/GenBank/DDBJ whole genome shotgun (WGS) entry which is preliminary data.</text>
</comment>
<sequence>MRDDSYSSDLGGDDPDSTHHTISEEIQDSIMSSDGEANGVYSPPPRIASRIYKSTLTRRKSSAASSRLNSMSSHHSSRSTRSAHGGPQSAHIAQHLRRASIIESRKAKAADRNAHAEKVRLRAAMNKAAPRVTANSEERAIAAQQARERYLAQVKANCAEEVKRSKRVAEEQREKRAAEHLKLKEDMEERHAEAEKRKALLQQSQRRARTISLPSVEEKKVIAYVWKPKNHDQAARIIQRAWQNRQRRITIQEFLRLGLTVDAVQKTSFEDVSMLLSQETVLSCTAKMLKLCGLKDMGDDDAAEKAAVRTFLSTFLILGHPAQVLSQVGEQEEDLVDKAKDLLLHFDRIIDDSSGPSHTVLSAQLAELSEAYSSFQAAFAAWKAHDSSFLMSNMLAQFVELDAIWQTVKDDKDGEVAADYKEGIQQNQTLVLVRLKRLAGPENAMKMIKQAIRASRKTRSKKSAAPDNKPRAAPVDEVSALGTSVMPAVSAPRPAESSSRAANGNVPAQQKLESSTILPDNRHILHELAINKEFKVDVQPRIDLRDSLIDDVSRSMQQGLDAAEEQIWVPAIAKVIYEKLLRLLTPGNPLHVLISETLDPIMIANQVKNKAFSYDRFFSFMNTILPKLCAPVRDSDVNELAANPSQDPIKQLARLYYVIDLLLLDHTNFMLQRIGPMLIEGSVDYEKNCFGTRLGNQFPVKTFKWWKAAVVKTREEPSGRAVEGNSSPAARITADRIYMHGLVDLAITTTNLEDADMPETLELDTQRLTRIRSDILRLITVSSILLTAKNLLRRDVRSLWKLESQRMWDLPFSSPAAAFVSVVESRYALPPTTKQQLTGTITRLLTDARAGQVSHPVMKVLWKKIHTHILARLVASSAEERIRTSTTASEVLGSSGMPESVARIGDIVHELGRVADVDREAHGKWYDEVAKRATEESDE</sequence>
<comment type="similarity">
    <text evidence="1">Belongs to the TCP11 family.</text>
</comment>
<dbReference type="PANTHER" id="PTHR12832:SF18">
    <property type="entry name" value="IQ CALMODULIN-BINDING MOTIF DOMAIN PROTEIN (AFU_ORTHOLOGUE AFUA_1G08920)"/>
    <property type="match status" value="1"/>
</dbReference>
<dbReference type="AlphaFoldDB" id="A0A8H3F4U9"/>
<dbReference type="PANTHER" id="PTHR12832">
    <property type="entry name" value="TESTIS-SPECIFIC PROTEIN PBS13 T-COMPLEX 11"/>
    <property type="match status" value="1"/>
</dbReference>
<evidence type="ECO:0000256" key="1">
    <source>
        <dbReference type="ARBA" id="ARBA00010954"/>
    </source>
</evidence>
<reference evidence="3" key="1">
    <citation type="submission" date="2021-03" db="EMBL/GenBank/DDBJ databases">
        <authorList>
            <person name="Tagirdzhanova G."/>
        </authorList>
    </citation>
    <scope>NUCLEOTIDE SEQUENCE</scope>
</reference>
<evidence type="ECO:0000313" key="4">
    <source>
        <dbReference type="Proteomes" id="UP000664534"/>
    </source>
</evidence>
<accession>A0A8H3F4U9</accession>
<evidence type="ECO:0000256" key="2">
    <source>
        <dbReference type="SAM" id="MobiDB-lite"/>
    </source>
</evidence>
<evidence type="ECO:0000313" key="3">
    <source>
        <dbReference type="EMBL" id="CAF9914361.1"/>
    </source>
</evidence>
<dbReference type="InterPro" id="IPR008862">
    <property type="entry name" value="Tcp11"/>
</dbReference>
<feature type="compositionally biased region" description="Low complexity" evidence="2">
    <location>
        <begin position="62"/>
        <end position="84"/>
    </location>
</feature>
<gene>
    <name evidence="3" type="ORF">IMSHALPRED_001890</name>
</gene>
<feature type="compositionally biased region" description="Polar residues" evidence="2">
    <location>
        <begin position="506"/>
        <end position="515"/>
    </location>
</feature>
<feature type="region of interest" description="Disordered" evidence="2">
    <location>
        <begin position="167"/>
        <end position="196"/>
    </location>
</feature>
<keyword evidence="4" id="KW-1185">Reference proteome</keyword>
<dbReference type="OrthoDB" id="276323at2759"/>
<dbReference type="Proteomes" id="UP000664534">
    <property type="component" value="Unassembled WGS sequence"/>
</dbReference>
<feature type="region of interest" description="Disordered" evidence="2">
    <location>
        <begin position="452"/>
        <end position="515"/>
    </location>
</feature>
<dbReference type="Pfam" id="PF05794">
    <property type="entry name" value="Tcp11"/>
    <property type="match status" value="1"/>
</dbReference>
<feature type="compositionally biased region" description="Low complexity" evidence="2">
    <location>
        <begin position="487"/>
        <end position="502"/>
    </location>
</feature>
<protein>
    <submittedName>
        <fullName evidence="3">Uncharacterized protein</fullName>
    </submittedName>
</protein>
<dbReference type="GO" id="GO:0010737">
    <property type="term" value="P:protein kinase A signaling"/>
    <property type="evidence" value="ECO:0007669"/>
    <property type="project" value="TreeGrafter"/>
</dbReference>
<name>A0A8H3F4U9_9LECA</name>